<feature type="compositionally biased region" description="Polar residues" evidence="1">
    <location>
        <begin position="22"/>
        <end position="31"/>
    </location>
</feature>
<name>D1NVF6_9BIFI</name>
<dbReference type="EMBL" id="ABXB03000003">
    <property type="protein sequence ID" value="EFA22807.1"/>
    <property type="molecule type" value="Genomic_DNA"/>
</dbReference>
<evidence type="ECO:0000313" key="2">
    <source>
        <dbReference type="EMBL" id="EFA22807.1"/>
    </source>
</evidence>
<organism evidence="2 3">
    <name type="scientific">Bifidobacterium gallicum DSM 20093 = LMG 11596</name>
    <dbReference type="NCBI Taxonomy" id="561180"/>
    <lineage>
        <taxon>Bacteria</taxon>
        <taxon>Bacillati</taxon>
        <taxon>Actinomycetota</taxon>
        <taxon>Actinomycetes</taxon>
        <taxon>Bifidobacteriales</taxon>
        <taxon>Bifidobacteriaceae</taxon>
        <taxon>Bifidobacterium</taxon>
    </lineage>
</organism>
<dbReference type="STRING" id="561180.BIFGAL_03842"/>
<gene>
    <name evidence="2" type="ORF">BIFGAL_03842</name>
</gene>
<evidence type="ECO:0000313" key="3">
    <source>
        <dbReference type="Proteomes" id="UP000003656"/>
    </source>
</evidence>
<sequence length="93" mass="10161">MSAGILSRSRRGGRQGAIDAEGQQTDKGVQSTCRTCAPKRLWKLRTWSLLLFYNGDGQRVPASLPALAAPRQLRNRHATATQPPHCHSPSQPS</sequence>
<dbReference type="AlphaFoldDB" id="D1NVF6"/>
<protein>
    <submittedName>
        <fullName evidence="2">Uncharacterized protein</fullName>
    </submittedName>
</protein>
<proteinExistence type="predicted"/>
<dbReference type="Proteomes" id="UP000003656">
    <property type="component" value="Unassembled WGS sequence"/>
</dbReference>
<evidence type="ECO:0000256" key="1">
    <source>
        <dbReference type="SAM" id="MobiDB-lite"/>
    </source>
</evidence>
<reference evidence="2 3" key="1">
    <citation type="submission" date="2009-11" db="EMBL/GenBank/DDBJ databases">
        <authorList>
            <person name="Weinstock G."/>
            <person name="Sodergren E."/>
            <person name="Clifton S."/>
            <person name="Fulton L."/>
            <person name="Fulton B."/>
            <person name="Courtney L."/>
            <person name="Fronick C."/>
            <person name="Harrison M."/>
            <person name="Strong C."/>
            <person name="Farmer C."/>
            <person name="Delahaunty K."/>
            <person name="Markovic C."/>
            <person name="Hall O."/>
            <person name="Minx P."/>
            <person name="Tomlinson C."/>
            <person name="Mitreva M."/>
            <person name="Nelson J."/>
            <person name="Hou S."/>
            <person name="Wollam A."/>
            <person name="Pepin K.H."/>
            <person name="Johnson M."/>
            <person name="Bhonagiri V."/>
            <person name="Nash W.E."/>
            <person name="Warren W."/>
            <person name="Chinwalla A."/>
            <person name="Mardis E.R."/>
            <person name="Wilson R.K."/>
        </authorList>
    </citation>
    <scope>NUCLEOTIDE SEQUENCE [LARGE SCALE GENOMIC DNA]</scope>
    <source>
        <strain evidence="2 3">DSM 20093</strain>
    </source>
</reference>
<comment type="caution">
    <text evidence="2">The sequence shown here is derived from an EMBL/GenBank/DDBJ whole genome shotgun (WGS) entry which is preliminary data.</text>
</comment>
<accession>D1NVF6</accession>
<feature type="region of interest" description="Disordered" evidence="1">
    <location>
        <begin position="1"/>
        <end position="31"/>
    </location>
</feature>
<feature type="region of interest" description="Disordered" evidence="1">
    <location>
        <begin position="67"/>
        <end position="93"/>
    </location>
</feature>
<feature type="compositionally biased region" description="Low complexity" evidence="1">
    <location>
        <begin position="82"/>
        <end position="93"/>
    </location>
</feature>